<evidence type="ECO:0000259" key="1">
    <source>
        <dbReference type="Pfam" id="PF18480"/>
    </source>
</evidence>
<dbReference type="Proteomes" id="UP000885695">
    <property type="component" value="Unassembled WGS sequence"/>
</dbReference>
<name>A0A7C1NPV1_UNCC3</name>
<dbReference type="EMBL" id="DRHL01000115">
    <property type="protein sequence ID" value="HEB13729.1"/>
    <property type="molecule type" value="Genomic_DNA"/>
</dbReference>
<dbReference type="InterPro" id="IPR041049">
    <property type="entry name" value="DUF5615"/>
</dbReference>
<evidence type="ECO:0000313" key="2">
    <source>
        <dbReference type="EMBL" id="HEB13729.1"/>
    </source>
</evidence>
<protein>
    <recommendedName>
        <fullName evidence="1">DUF5615 domain-containing protein</fullName>
    </recommendedName>
</protein>
<reference evidence="2" key="1">
    <citation type="journal article" date="2020" name="mSystems">
        <title>Genome- and Community-Level Interaction Insights into Carbon Utilization and Element Cycling Functions of Hydrothermarchaeota in Hydrothermal Sediment.</title>
        <authorList>
            <person name="Zhou Z."/>
            <person name="Liu Y."/>
            <person name="Xu W."/>
            <person name="Pan J."/>
            <person name="Luo Z.H."/>
            <person name="Li M."/>
        </authorList>
    </citation>
    <scope>NUCLEOTIDE SEQUENCE [LARGE SCALE GENOMIC DNA]</scope>
    <source>
        <strain evidence="2">HyVt-369</strain>
    </source>
</reference>
<proteinExistence type="predicted"/>
<dbReference type="AlphaFoldDB" id="A0A7C1NPV1"/>
<feature type="domain" description="DUF5615" evidence="1">
    <location>
        <begin position="2"/>
        <end position="95"/>
    </location>
</feature>
<gene>
    <name evidence="2" type="ORF">ENI13_01980</name>
</gene>
<dbReference type="Pfam" id="PF18480">
    <property type="entry name" value="DUF5615"/>
    <property type="match status" value="1"/>
</dbReference>
<organism evidence="2">
    <name type="scientific">candidate division CPR3 bacterium</name>
    <dbReference type="NCBI Taxonomy" id="2268181"/>
    <lineage>
        <taxon>Bacteria</taxon>
        <taxon>Bacteria division CPR3</taxon>
    </lineage>
</organism>
<sequence>MLRNLGHDVKDIKEMRLYGESDETIISLAQRENRVLVTLDQDFGNTITYPTEKYPGIIILKVHPPSISQTTYLLKKVITRATEKEIKQALVVIDKNKFRIRRSS</sequence>
<accession>A0A7C1NPV1</accession>
<comment type="caution">
    <text evidence="2">The sequence shown here is derived from an EMBL/GenBank/DDBJ whole genome shotgun (WGS) entry which is preliminary data.</text>
</comment>